<feature type="transmembrane region" description="Helical" evidence="7">
    <location>
        <begin position="291"/>
        <end position="314"/>
    </location>
</feature>
<dbReference type="CDD" id="cd06550">
    <property type="entry name" value="TM_ABC_iron-siderophores_like"/>
    <property type="match status" value="1"/>
</dbReference>
<dbReference type="InterPro" id="IPR037294">
    <property type="entry name" value="ABC_BtuC-like"/>
</dbReference>
<protein>
    <submittedName>
        <fullName evidence="8">Metal ABC transporter permease</fullName>
    </submittedName>
</protein>
<dbReference type="AlphaFoldDB" id="A0A6B1I906"/>
<evidence type="ECO:0000256" key="5">
    <source>
        <dbReference type="ARBA" id="ARBA00023136"/>
    </source>
</evidence>
<dbReference type="Pfam" id="PF00950">
    <property type="entry name" value="ABC-3"/>
    <property type="match status" value="1"/>
</dbReference>
<feature type="compositionally biased region" description="Gly residues" evidence="6">
    <location>
        <begin position="361"/>
        <end position="372"/>
    </location>
</feature>
<comment type="caution">
    <text evidence="8">The sequence shown here is derived from an EMBL/GenBank/DDBJ whole genome shotgun (WGS) entry which is preliminary data.</text>
</comment>
<dbReference type="GO" id="GO:0055085">
    <property type="term" value="P:transmembrane transport"/>
    <property type="evidence" value="ECO:0007669"/>
    <property type="project" value="InterPro"/>
</dbReference>
<dbReference type="GO" id="GO:0043190">
    <property type="term" value="C:ATP-binding cassette (ABC) transporter complex"/>
    <property type="evidence" value="ECO:0007669"/>
    <property type="project" value="InterPro"/>
</dbReference>
<dbReference type="Gene3D" id="1.10.3470.10">
    <property type="entry name" value="ABC transporter involved in vitamin B12 uptake, BtuC"/>
    <property type="match status" value="1"/>
</dbReference>
<comment type="subcellular location">
    <subcellularLocation>
        <location evidence="1">Membrane</location>
        <topology evidence="1">Multi-pass membrane protein</topology>
    </subcellularLocation>
</comment>
<feature type="transmembrane region" description="Helical" evidence="7">
    <location>
        <begin position="320"/>
        <end position="338"/>
    </location>
</feature>
<feature type="transmembrane region" description="Helical" evidence="7">
    <location>
        <begin position="208"/>
        <end position="225"/>
    </location>
</feature>
<gene>
    <name evidence="8" type="ORF">GLW36_02515</name>
</gene>
<feature type="region of interest" description="Disordered" evidence="6">
    <location>
        <begin position="349"/>
        <end position="372"/>
    </location>
</feature>
<feature type="transmembrane region" description="Helical" evidence="7">
    <location>
        <begin position="167"/>
        <end position="196"/>
    </location>
</feature>
<dbReference type="EMBL" id="WMEO01000002">
    <property type="protein sequence ID" value="MYL15519.1"/>
    <property type="molecule type" value="Genomic_DNA"/>
</dbReference>
<keyword evidence="3 7" id="KW-0812">Transmembrane</keyword>
<dbReference type="PANTHER" id="PTHR30477">
    <property type="entry name" value="ABC-TRANSPORTER METAL-BINDING PROTEIN"/>
    <property type="match status" value="1"/>
</dbReference>
<feature type="transmembrane region" description="Helical" evidence="7">
    <location>
        <begin position="34"/>
        <end position="53"/>
    </location>
</feature>
<evidence type="ECO:0000313" key="8">
    <source>
        <dbReference type="EMBL" id="MYL15519.1"/>
    </source>
</evidence>
<proteinExistence type="inferred from homology"/>
<evidence type="ECO:0000313" key="9">
    <source>
        <dbReference type="Proteomes" id="UP000460194"/>
    </source>
</evidence>
<dbReference type="PANTHER" id="PTHR30477:SF0">
    <property type="entry name" value="METAL TRANSPORT SYSTEM MEMBRANE PROTEIN TM_0125-RELATED"/>
    <property type="match status" value="1"/>
</dbReference>
<dbReference type="RefSeq" id="WP_159368581.1">
    <property type="nucleotide sequence ID" value="NZ_WMEO01000002.1"/>
</dbReference>
<keyword evidence="5 7" id="KW-0472">Membrane</keyword>
<evidence type="ECO:0000256" key="3">
    <source>
        <dbReference type="ARBA" id="ARBA00022692"/>
    </source>
</evidence>
<dbReference type="SUPFAM" id="SSF81345">
    <property type="entry name" value="ABC transporter involved in vitamin B12 uptake, BtuC"/>
    <property type="match status" value="1"/>
</dbReference>
<evidence type="ECO:0000256" key="6">
    <source>
        <dbReference type="SAM" id="MobiDB-lite"/>
    </source>
</evidence>
<name>A0A6B1I906_9EURY</name>
<dbReference type="InterPro" id="IPR001626">
    <property type="entry name" value="ABC_TroCD"/>
</dbReference>
<evidence type="ECO:0000256" key="2">
    <source>
        <dbReference type="ARBA" id="ARBA00008034"/>
    </source>
</evidence>
<keyword evidence="4 7" id="KW-1133">Transmembrane helix</keyword>
<feature type="transmembrane region" description="Helical" evidence="7">
    <location>
        <begin position="252"/>
        <end position="279"/>
    </location>
</feature>
<accession>A0A6B1I906</accession>
<feature type="transmembrane region" description="Helical" evidence="7">
    <location>
        <begin position="137"/>
        <end position="155"/>
    </location>
</feature>
<comment type="similarity">
    <text evidence="2">Belongs to the ABC-3 integral membrane protein family.</text>
</comment>
<dbReference type="Proteomes" id="UP000460194">
    <property type="component" value="Unassembled WGS sequence"/>
</dbReference>
<evidence type="ECO:0000256" key="7">
    <source>
        <dbReference type="SAM" id="Phobius"/>
    </source>
</evidence>
<evidence type="ECO:0000256" key="4">
    <source>
        <dbReference type="ARBA" id="ARBA00022989"/>
    </source>
</evidence>
<reference evidence="8 9" key="1">
    <citation type="submission" date="2019-11" db="EMBL/GenBank/DDBJ databases">
        <title>Genome sequences of 17 halophilic strains isolated from different environments.</title>
        <authorList>
            <person name="Furrow R.E."/>
        </authorList>
    </citation>
    <scope>NUCLEOTIDE SEQUENCE [LARGE SCALE GENOMIC DNA]</scope>
    <source>
        <strain evidence="8 9">22517_05_Cabo</strain>
    </source>
</reference>
<organism evidence="8 9">
    <name type="scientific">Halorubrum distributum</name>
    <dbReference type="NCBI Taxonomy" id="29283"/>
    <lineage>
        <taxon>Archaea</taxon>
        <taxon>Methanobacteriati</taxon>
        <taxon>Methanobacteriota</taxon>
        <taxon>Stenosarchaea group</taxon>
        <taxon>Halobacteria</taxon>
        <taxon>Halobacteriales</taxon>
        <taxon>Haloferacaceae</taxon>
        <taxon>Halorubrum</taxon>
        <taxon>Halorubrum distributum group</taxon>
    </lineage>
</organism>
<sequence length="372" mass="38521">MSDPLTAAVLAWLLAAVDQSLTLAAVDQSPALALQGGLGGVGEVVFGVLLWALDQWYWLMDWAYYFTGLEMLDPRYRYMHRALLVGLCVGVMAPLIGTFLVHRQLALIGDALAHTAFAGVSVGLFLNAVIDLGVSPYLTAVVVAMIAALFIELISETTDAYNDVSMAIVLSTGFALGTTLISLNAGGLAVGVNQYLFGNLSTVSPQSAGILLVLFVVIVGTVAVTRNQLLYVTFDETAAAVSGIPVNWYNRVMVMLTAMVVVGAMQIMGVILVAAMLVVPVAGATQVSRSFAESLVVSVALAELAVLLGIGVAYYGGVTAGGVIVLIAVGIYVCAVAIGKLQSARGERETSEMGGIETDGADGGIGTGGDRP</sequence>
<feature type="transmembrane region" description="Helical" evidence="7">
    <location>
        <begin position="82"/>
        <end position="105"/>
    </location>
</feature>
<feature type="transmembrane region" description="Helical" evidence="7">
    <location>
        <begin position="111"/>
        <end position="130"/>
    </location>
</feature>
<evidence type="ECO:0000256" key="1">
    <source>
        <dbReference type="ARBA" id="ARBA00004141"/>
    </source>
</evidence>